<dbReference type="Proteomes" id="UP000317839">
    <property type="component" value="Unassembled WGS sequence"/>
</dbReference>
<reference evidence="2 3" key="1">
    <citation type="submission" date="2019-06" db="EMBL/GenBank/DDBJ databases">
        <title>Draft genome of Aliikangiella marina GYP-15.</title>
        <authorList>
            <person name="Wang G."/>
        </authorList>
    </citation>
    <scope>NUCLEOTIDE SEQUENCE [LARGE SCALE GENOMIC DNA]</scope>
    <source>
        <strain evidence="2 3">GYP-15</strain>
    </source>
</reference>
<keyword evidence="1" id="KW-0812">Transmembrane</keyword>
<sequence length="1091" mass="126368">MFFWIRRIFNSLQYHVDKNINETLYQNEAFQSSKWNLMEHNILRWSQRHTYYIFLALVLASLFIANLLIWKEKLSPVAMELFPHWTKLIDWQGGFLAGQLTIVGVVYPLVIGLIGVLFQAKSAKKTLFPIYQMYSGFMFAGLSGLLLSMFIIASYFLSASMDESTYLAICITTALWLFFNVLLTSWFFTVTFLMLDESKRDRLIVRYTIHELCEIDIRHRIRQLLLQNAVHQKLLVSPDENVLKVRTYKFSDDKYSEIKLRSTDKVCVNNVYFSIINIVIRYHVYRLKVLHWINRIKLGKRLTSLKGFGWLLFDTGAEPEVVVQPIWTTEKEKGLVVVRYIGIDIGWVSKAVIKASIKTDKDEEDSDKSLTSMMLGFVGTANDSIRDQNIGEFKYAIGNIVRWHIEIASALSFLNDNKEEDNWLLLPTATFFSRSYLDEILSEYYRLSKASVELISENIEFFDEMLYLHKRIFLRREKLVNKEGFSLIQGSYFIWSLLMEWRSYSSTSTDMRIASKYEDVLLDFVGAWEAWLDYIEPRSKRSKNIQQSLPLFLTHLEFTAHTTISALRHNNMEAAGWGVDMLNNWIEKLAIRTQGLEEYWWRSELVTHDILLEGPDTELWQIILNGNDFNLKPAFNLALTNAVFDLRIISACYILLKPASGDNDKIGEYVKALLAGKAIHPTGGVGRRRKSVNKASDILGAFIRHRDYSNYGEGSYGSWLSKVLDSFGRLNEKRRVSGRIYTGWGSNDVKSMNRAYVEIALYHSASLWKLEQKWFDIIFSNAFRHVDQESLVRDLTDWIKLSDEIENPVLLTQDEFNQNIDNFKYSIQKTIDAINQRQNEVVAQAEVDEELLTQFGVVCSEIFNSREQQLVNFPINLFKIVSLDGGMSDENSFKINIQDYLKQNIASNVDANRAINEEEWLKSATNNNVEINILRALLKYQASDVREYSDAESNVLELIGLAISIERPILFVGDDELSDVFYDARHNKELADKYKITFADGFGNNYICHLGEILVYSISFSDVNFSLLTTKELFESIQFSPITEEQFVQVMYDASEENENIGVLSLKYWMNINLKEDQVCIKTSIKVKEEQ</sequence>
<proteinExistence type="predicted"/>
<protein>
    <submittedName>
        <fullName evidence="2">Uncharacterized protein</fullName>
    </submittedName>
</protein>
<organism evidence="2 3">
    <name type="scientific">Aliikangiella marina</name>
    <dbReference type="NCBI Taxonomy" id="1712262"/>
    <lineage>
        <taxon>Bacteria</taxon>
        <taxon>Pseudomonadati</taxon>
        <taxon>Pseudomonadota</taxon>
        <taxon>Gammaproteobacteria</taxon>
        <taxon>Oceanospirillales</taxon>
        <taxon>Pleioneaceae</taxon>
        <taxon>Aliikangiella</taxon>
    </lineage>
</organism>
<evidence type="ECO:0000313" key="2">
    <source>
        <dbReference type="EMBL" id="TQV71409.1"/>
    </source>
</evidence>
<keyword evidence="1" id="KW-0472">Membrane</keyword>
<dbReference type="OrthoDB" id="6607208at2"/>
<dbReference type="EMBL" id="VIKR01000006">
    <property type="protein sequence ID" value="TQV71409.1"/>
    <property type="molecule type" value="Genomic_DNA"/>
</dbReference>
<name>A0A545T2H7_9GAMM</name>
<dbReference type="RefSeq" id="WP_142943807.1">
    <property type="nucleotide sequence ID" value="NZ_VIKR01000006.1"/>
</dbReference>
<keyword evidence="1" id="KW-1133">Transmembrane helix</keyword>
<dbReference type="AlphaFoldDB" id="A0A545T2H7"/>
<accession>A0A545T2H7</accession>
<gene>
    <name evidence="2" type="ORF">FLL45_19835</name>
</gene>
<comment type="caution">
    <text evidence="2">The sequence shown here is derived from an EMBL/GenBank/DDBJ whole genome shotgun (WGS) entry which is preliminary data.</text>
</comment>
<feature type="transmembrane region" description="Helical" evidence="1">
    <location>
        <begin position="91"/>
        <end position="118"/>
    </location>
</feature>
<feature type="transmembrane region" description="Helical" evidence="1">
    <location>
        <begin position="51"/>
        <end position="71"/>
    </location>
</feature>
<feature type="transmembrane region" description="Helical" evidence="1">
    <location>
        <begin position="166"/>
        <end position="195"/>
    </location>
</feature>
<evidence type="ECO:0000256" key="1">
    <source>
        <dbReference type="SAM" id="Phobius"/>
    </source>
</evidence>
<evidence type="ECO:0000313" key="3">
    <source>
        <dbReference type="Proteomes" id="UP000317839"/>
    </source>
</evidence>
<keyword evidence="3" id="KW-1185">Reference proteome</keyword>
<feature type="transmembrane region" description="Helical" evidence="1">
    <location>
        <begin position="139"/>
        <end position="160"/>
    </location>
</feature>